<sequence>MPRKGPVAKRDVLPDPVYHSKLVTRFINKVMLDGKKGVAETIVYDAFDIIRSKMNKDPLEVFEQALNNVMPVLEVRARRVGGANYQVPVEVRADRRLSLGIRWTVGYARQRGERTMKEKLAGELMDAFNNTGAAIKKKEDTHKMAEANKAFAHYRW</sequence>
<keyword evidence="4 7" id="KW-0694">RNA-binding</keyword>
<comment type="subunit">
    <text evidence="7">Part of the 30S ribosomal subunit. Contacts proteins S9 and S11.</text>
</comment>
<keyword evidence="6 7" id="KW-0687">Ribonucleoprotein</keyword>
<keyword evidence="3 7" id="KW-0699">rRNA-binding</keyword>
<keyword evidence="5 7" id="KW-0689">Ribosomal protein</keyword>
<comment type="caution">
    <text evidence="10">The sequence shown here is derived from an EMBL/GenBank/DDBJ whole genome shotgun (WGS) entry which is preliminary data.</text>
</comment>
<dbReference type="PANTHER" id="PTHR11205">
    <property type="entry name" value="RIBOSOMAL PROTEIN S7"/>
    <property type="match status" value="1"/>
</dbReference>
<keyword evidence="11" id="KW-1185">Reference proteome</keyword>
<dbReference type="GO" id="GO:0005840">
    <property type="term" value="C:ribosome"/>
    <property type="evidence" value="ECO:0007669"/>
    <property type="project" value="UniProtKB-KW"/>
</dbReference>
<dbReference type="Pfam" id="PF00177">
    <property type="entry name" value="Ribosomal_S7"/>
    <property type="match status" value="1"/>
</dbReference>
<evidence type="ECO:0000256" key="3">
    <source>
        <dbReference type="ARBA" id="ARBA00022730"/>
    </source>
</evidence>
<evidence type="ECO:0000313" key="10">
    <source>
        <dbReference type="EMBL" id="MCQ5342186.1"/>
    </source>
</evidence>
<evidence type="ECO:0000256" key="7">
    <source>
        <dbReference type="HAMAP-Rule" id="MF_00480"/>
    </source>
</evidence>
<dbReference type="SUPFAM" id="SSF47973">
    <property type="entry name" value="Ribosomal protein S7"/>
    <property type="match status" value="1"/>
</dbReference>
<comment type="function">
    <text evidence="7">One of the primary rRNA binding proteins, it binds directly to 16S rRNA where it nucleates assembly of the head domain of the 30S subunit. Is located at the subunit interface close to the decoding center, probably blocks exit of the E-site tRNA.</text>
</comment>
<dbReference type="Gene3D" id="1.10.455.10">
    <property type="entry name" value="Ribosomal protein S7 domain"/>
    <property type="match status" value="1"/>
</dbReference>
<evidence type="ECO:0000256" key="1">
    <source>
        <dbReference type="ARBA" id="ARBA00007151"/>
    </source>
</evidence>
<dbReference type="Proteomes" id="UP001206692">
    <property type="component" value="Unassembled WGS sequence"/>
</dbReference>
<dbReference type="InterPro" id="IPR023798">
    <property type="entry name" value="Ribosomal_uS7_dom"/>
</dbReference>
<dbReference type="PIRSF" id="PIRSF002122">
    <property type="entry name" value="RPS7p_RPS7a_RPS5e_RPS7o"/>
    <property type="match status" value="1"/>
</dbReference>
<dbReference type="CDD" id="cd14869">
    <property type="entry name" value="uS7_Bacteria"/>
    <property type="match status" value="1"/>
</dbReference>
<dbReference type="RefSeq" id="WP_062413031.1">
    <property type="nucleotide sequence ID" value="NZ_JAJCIO010000020.1"/>
</dbReference>
<proteinExistence type="inferred from homology"/>
<dbReference type="PROSITE" id="PS00052">
    <property type="entry name" value="RIBOSOMAL_S7"/>
    <property type="match status" value="1"/>
</dbReference>
<keyword evidence="2 7" id="KW-0820">tRNA-binding</keyword>
<evidence type="ECO:0000259" key="9">
    <source>
        <dbReference type="Pfam" id="PF00177"/>
    </source>
</evidence>
<dbReference type="InterPro" id="IPR036823">
    <property type="entry name" value="Ribosomal_uS7_dom_sf"/>
</dbReference>
<comment type="similarity">
    <text evidence="1 7 8">Belongs to the universal ribosomal protein uS7 family.</text>
</comment>
<evidence type="ECO:0000256" key="6">
    <source>
        <dbReference type="ARBA" id="ARBA00023274"/>
    </source>
</evidence>
<reference evidence="10 11" key="1">
    <citation type="submission" date="2022-06" db="EMBL/GenBank/DDBJ databases">
        <title>Isolation of gut microbiota from human fecal samples.</title>
        <authorList>
            <person name="Pamer E.G."/>
            <person name="Barat B."/>
            <person name="Waligurski E."/>
            <person name="Medina S."/>
            <person name="Paddock L."/>
            <person name="Mostad J."/>
        </authorList>
    </citation>
    <scope>NUCLEOTIDE SEQUENCE [LARGE SCALE GENOMIC DNA]</scope>
    <source>
        <strain evidence="10 11">DFI.1.1</strain>
    </source>
</reference>
<protein>
    <recommendedName>
        <fullName evidence="7">Small ribosomal subunit protein uS7</fullName>
    </recommendedName>
</protein>
<organism evidence="10 11">
    <name type="scientific">Megasphaera massiliensis</name>
    <dbReference type="NCBI Taxonomy" id="1232428"/>
    <lineage>
        <taxon>Bacteria</taxon>
        <taxon>Bacillati</taxon>
        <taxon>Bacillota</taxon>
        <taxon>Negativicutes</taxon>
        <taxon>Veillonellales</taxon>
        <taxon>Veillonellaceae</taxon>
        <taxon>Megasphaera</taxon>
    </lineage>
</organism>
<dbReference type="NCBIfam" id="TIGR01029">
    <property type="entry name" value="rpsG_bact"/>
    <property type="match status" value="1"/>
</dbReference>
<evidence type="ECO:0000256" key="2">
    <source>
        <dbReference type="ARBA" id="ARBA00022555"/>
    </source>
</evidence>
<evidence type="ECO:0000256" key="5">
    <source>
        <dbReference type="ARBA" id="ARBA00022980"/>
    </source>
</evidence>
<evidence type="ECO:0000256" key="8">
    <source>
        <dbReference type="RuleBase" id="RU003619"/>
    </source>
</evidence>
<gene>
    <name evidence="7 10" type="primary">rpsG</name>
    <name evidence="10" type="ORF">NE675_03940</name>
</gene>
<dbReference type="HAMAP" id="MF_00480_B">
    <property type="entry name" value="Ribosomal_uS7_B"/>
    <property type="match status" value="1"/>
</dbReference>
<evidence type="ECO:0000256" key="4">
    <source>
        <dbReference type="ARBA" id="ARBA00022884"/>
    </source>
</evidence>
<dbReference type="InterPro" id="IPR000235">
    <property type="entry name" value="Ribosomal_uS7"/>
</dbReference>
<accession>A0ABT1SQP8</accession>
<dbReference type="InterPro" id="IPR005717">
    <property type="entry name" value="Ribosomal_uS7_bac/org-type"/>
</dbReference>
<feature type="domain" description="Small ribosomal subunit protein uS7" evidence="9">
    <location>
        <begin position="2"/>
        <end position="149"/>
    </location>
</feature>
<name>A0ABT1SQP8_9FIRM</name>
<dbReference type="EMBL" id="JANGEW010000005">
    <property type="protein sequence ID" value="MCQ5342186.1"/>
    <property type="molecule type" value="Genomic_DNA"/>
</dbReference>
<evidence type="ECO:0000313" key="11">
    <source>
        <dbReference type="Proteomes" id="UP001206692"/>
    </source>
</evidence>
<dbReference type="InterPro" id="IPR020606">
    <property type="entry name" value="Ribosomal_uS7_CS"/>
</dbReference>